<evidence type="ECO:0000259" key="3">
    <source>
        <dbReference type="Pfam" id="PF23098"/>
    </source>
</evidence>
<proteinExistence type="predicted"/>
<dbReference type="EMBL" id="KI965494">
    <property type="protein sequence ID" value="EUD64568.1"/>
    <property type="molecule type" value="Genomic_DNA"/>
</dbReference>
<dbReference type="PANTHER" id="PTHR14927">
    <property type="entry name" value="NUCLEOLAR PROTEIN 10"/>
    <property type="match status" value="1"/>
</dbReference>
<dbReference type="GO" id="GO:0030686">
    <property type="term" value="C:90S preribosome"/>
    <property type="evidence" value="ECO:0007669"/>
    <property type="project" value="TreeGrafter"/>
</dbReference>
<dbReference type="RefSeq" id="XP_008818834.1">
    <property type="nucleotide sequence ID" value="XM_008820612.1"/>
</dbReference>
<dbReference type="OrthoDB" id="273340at2759"/>
<dbReference type="GO" id="GO:0032040">
    <property type="term" value="C:small-subunit processome"/>
    <property type="evidence" value="ECO:0007669"/>
    <property type="project" value="TreeGrafter"/>
</dbReference>
<dbReference type="InterPro" id="IPR056551">
    <property type="entry name" value="Beta-prop_NOL10_N"/>
</dbReference>
<feature type="domain" description="Nucleolar protein 10-like N-terminal" evidence="3">
    <location>
        <begin position="388"/>
        <end position="431"/>
    </location>
</feature>
<evidence type="ECO:0000313" key="5">
    <source>
        <dbReference type="Proteomes" id="UP000030640"/>
    </source>
</evidence>
<dbReference type="Pfam" id="PF23098">
    <property type="entry name" value="Beta-prop_NOL10_N"/>
    <property type="match status" value="2"/>
</dbReference>
<dbReference type="VEuPathDB" id="PlasmoDB:C922_05039"/>
<name>W6ZZ41_9APIC</name>
<dbReference type="Pfam" id="PF23097">
    <property type="entry name" value="NOL10_2nd"/>
    <property type="match status" value="1"/>
</dbReference>
<evidence type="ECO:0008006" key="6">
    <source>
        <dbReference type="Google" id="ProtNLM"/>
    </source>
</evidence>
<sequence length="582" mass="65767">MIKSFINNGIKIYSLTSGRVSPESGGIGGVGKASGKRKKNASIGKSENSVEILHDLEFSQKSEQVKISDDGRYICISGMYPPQVGLYDTKEMSIKHRRHFDEEVINFEFLTSNYEKLAFLCKNRNLEFHNAAGKYYKMRIPKEGRNLLYNKENSNLYICSSFDEIYILNLQKGAFENSLMSRNEHNNFLCRNVQLPVMATGGSSGFLELWDERVKKSISCLDIHEGEELTAGCFSESGLKLGVGTEKGIVKMYDIRHSRPLLVKDHCNDLAIKKIEFVSISRRGGGGGEFGGGFSHPFDGGTSTNDRFLHRGNCAPPVPGGSGSNEYVASADANCIKIYSEHDSNLLSFHVINRESESGKSKGGAKKTNAFKLLGNDTISINSFAFYKNSGLCFIPCDSTNVSLYFIPYIGIAPKWCNFLDNITEELEEREKYDNNRNDADTQYDNSNDLFDDYVFVSSEQVERMNISHLRGTPNLISYLHGYYMPSKMYTDIKSVLEADNLNQVKKAIVQKRLEKKQQMRIPDKSVLVNREYVDKLLTRVNKKVDKKQKAIVDAQELLQDERFNKLFYDPEYMVKTVDLGD</sequence>
<dbReference type="InterPro" id="IPR040382">
    <property type="entry name" value="NOL10/Enp2"/>
</dbReference>
<gene>
    <name evidence="4" type="ORF">C922_05039</name>
</gene>
<dbReference type="InterPro" id="IPR056550">
    <property type="entry name" value="NOL10_2nd"/>
</dbReference>
<organism evidence="4 5">
    <name type="scientific">Plasmodium inui San Antonio 1</name>
    <dbReference type="NCBI Taxonomy" id="1237626"/>
    <lineage>
        <taxon>Eukaryota</taxon>
        <taxon>Sar</taxon>
        <taxon>Alveolata</taxon>
        <taxon>Apicomplexa</taxon>
        <taxon>Aconoidasida</taxon>
        <taxon>Haemosporida</taxon>
        <taxon>Plasmodiidae</taxon>
        <taxon>Plasmodium</taxon>
        <taxon>Plasmodium (Plasmodium)</taxon>
    </lineage>
</organism>
<feature type="region of interest" description="Disordered" evidence="1">
    <location>
        <begin position="22"/>
        <end position="41"/>
    </location>
</feature>
<keyword evidence="5" id="KW-1185">Reference proteome</keyword>
<dbReference type="Gene3D" id="2.130.10.10">
    <property type="entry name" value="YVTN repeat-like/Quinoprotein amine dehydrogenase"/>
    <property type="match status" value="1"/>
</dbReference>
<accession>W6ZZ41</accession>
<dbReference type="SUPFAM" id="SSF50978">
    <property type="entry name" value="WD40 repeat-like"/>
    <property type="match status" value="1"/>
</dbReference>
<dbReference type="PANTHER" id="PTHR14927:SF0">
    <property type="entry name" value="NUCLEOLAR PROTEIN 10"/>
    <property type="match status" value="1"/>
</dbReference>
<dbReference type="GeneID" id="20040313"/>
<dbReference type="AlphaFoldDB" id="W6ZZ41"/>
<feature type="domain" description="Nucleolar protein 10-like second" evidence="2">
    <location>
        <begin position="451"/>
        <end position="497"/>
    </location>
</feature>
<reference evidence="4 5" key="1">
    <citation type="submission" date="2013-02" db="EMBL/GenBank/DDBJ databases">
        <title>The Genome Sequence of Plasmodium inui San Antonio 1.</title>
        <authorList>
            <consortium name="The Broad Institute Genome Sequencing Platform"/>
            <consortium name="The Broad Institute Genome Sequencing Center for Infectious Disease"/>
            <person name="Neafsey D."/>
            <person name="Cheeseman I."/>
            <person name="Volkman S."/>
            <person name="Adams J."/>
            <person name="Walker B."/>
            <person name="Young S.K."/>
            <person name="Zeng Q."/>
            <person name="Gargeya S."/>
            <person name="Fitzgerald M."/>
            <person name="Haas B."/>
            <person name="Abouelleil A."/>
            <person name="Alvarado L."/>
            <person name="Arachchi H.M."/>
            <person name="Berlin A.M."/>
            <person name="Chapman S.B."/>
            <person name="Dewar J."/>
            <person name="Goldberg J."/>
            <person name="Griggs A."/>
            <person name="Gujja S."/>
            <person name="Hansen M."/>
            <person name="Howarth C."/>
            <person name="Imamovic A."/>
            <person name="Larimer J."/>
            <person name="McCowan C."/>
            <person name="Murphy C."/>
            <person name="Neiman D."/>
            <person name="Pearson M."/>
            <person name="Priest M."/>
            <person name="Roberts A."/>
            <person name="Saif S."/>
            <person name="Shea T."/>
            <person name="Sisk P."/>
            <person name="Sykes S."/>
            <person name="Wortman J."/>
            <person name="Nusbaum C."/>
            <person name="Birren B."/>
        </authorList>
    </citation>
    <scope>NUCLEOTIDE SEQUENCE [LARGE SCALE GENOMIC DNA]</scope>
    <source>
        <strain evidence="4 5">San Antonio 1</strain>
    </source>
</reference>
<dbReference type="InterPro" id="IPR036322">
    <property type="entry name" value="WD40_repeat_dom_sf"/>
</dbReference>
<dbReference type="GO" id="GO:0000462">
    <property type="term" value="P:maturation of SSU-rRNA from tricistronic rRNA transcript (SSU-rRNA, 5.8S rRNA, LSU-rRNA)"/>
    <property type="evidence" value="ECO:0007669"/>
    <property type="project" value="TreeGrafter"/>
</dbReference>
<evidence type="ECO:0000259" key="2">
    <source>
        <dbReference type="Pfam" id="PF23097"/>
    </source>
</evidence>
<evidence type="ECO:0000313" key="4">
    <source>
        <dbReference type="EMBL" id="EUD64568.1"/>
    </source>
</evidence>
<dbReference type="InterPro" id="IPR015943">
    <property type="entry name" value="WD40/YVTN_repeat-like_dom_sf"/>
</dbReference>
<protein>
    <recommendedName>
        <fullName evidence="6">Nucleolar protein 10</fullName>
    </recommendedName>
</protein>
<dbReference type="Proteomes" id="UP000030640">
    <property type="component" value="Unassembled WGS sequence"/>
</dbReference>
<evidence type="ECO:0000256" key="1">
    <source>
        <dbReference type="SAM" id="MobiDB-lite"/>
    </source>
</evidence>
<feature type="domain" description="Nucleolar protein 10-like N-terminal" evidence="3">
    <location>
        <begin position="6"/>
        <end position="279"/>
    </location>
</feature>